<dbReference type="AlphaFoldDB" id="A0A3N4M633"/>
<evidence type="ECO:0000256" key="1">
    <source>
        <dbReference type="ARBA" id="ARBA00004651"/>
    </source>
</evidence>
<evidence type="ECO:0000256" key="4">
    <source>
        <dbReference type="ARBA" id="ARBA00022989"/>
    </source>
</evidence>
<sequence length="386" mass="43634">MVFLGIHFKHAHFNDHQLLPRNGNQSISHDDGPGIYAKNYFRIVCQAETIFAKTLKRLNKSTKIILNYVLGGALCIWLTFAIYQQVQNQQNLPAAWTHMKEMVLERGWKLLILVVIMMFANWGIEARKWQLLVKPLEEVPFRIAFSAILSGVSLSVNTPNRIGEYGGRILYLRNPNKLKAIAATIVGSFSQLIITIVFGMIGFIYYINKYGLTGRSGYFKPETAEKLLLSILTVICVLVFILYFRLRIIVTLVDKIPWLRKIKVFIQIIARYSPKELEKLLLLSAVRYLVFSAQYLILLYALGVSFVWWQGFLMINVIYIVMAVLPTIAIAEIGLRGSVSLHFLGMLSTNTAGILAATVAIWLINLVLPAAIGSILLLGVKIFKDK</sequence>
<feature type="transmembrane region" description="Helical" evidence="6">
    <location>
        <begin position="106"/>
        <end position="124"/>
    </location>
</feature>
<evidence type="ECO:0000256" key="6">
    <source>
        <dbReference type="SAM" id="Phobius"/>
    </source>
</evidence>
<feature type="transmembrane region" description="Helical" evidence="6">
    <location>
        <begin position="65"/>
        <end position="86"/>
    </location>
</feature>
<keyword evidence="2" id="KW-1003">Cell membrane</keyword>
<organism evidence="7 8">
    <name type="scientific">Chitinophaga barathri</name>
    <dbReference type="NCBI Taxonomy" id="1647451"/>
    <lineage>
        <taxon>Bacteria</taxon>
        <taxon>Pseudomonadati</taxon>
        <taxon>Bacteroidota</taxon>
        <taxon>Chitinophagia</taxon>
        <taxon>Chitinophagales</taxon>
        <taxon>Chitinophagaceae</taxon>
        <taxon>Chitinophaga</taxon>
    </lineage>
</organism>
<protein>
    <submittedName>
        <fullName evidence="7">UPF0104 family protein</fullName>
    </submittedName>
</protein>
<accession>A0A3N4M633</accession>
<evidence type="ECO:0000256" key="2">
    <source>
        <dbReference type="ARBA" id="ARBA00022475"/>
    </source>
</evidence>
<evidence type="ECO:0000313" key="8">
    <source>
        <dbReference type="Proteomes" id="UP000279089"/>
    </source>
</evidence>
<feature type="transmembrane region" description="Helical" evidence="6">
    <location>
        <begin position="280"/>
        <end position="302"/>
    </location>
</feature>
<keyword evidence="3 6" id="KW-0812">Transmembrane</keyword>
<feature type="transmembrane region" description="Helical" evidence="6">
    <location>
        <begin position="308"/>
        <end position="331"/>
    </location>
</feature>
<evidence type="ECO:0000256" key="5">
    <source>
        <dbReference type="ARBA" id="ARBA00023136"/>
    </source>
</evidence>
<keyword evidence="8" id="KW-1185">Reference proteome</keyword>
<evidence type="ECO:0000256" key="3">
    <source>
        <dbReference type="ARBA" id="ARBA00022692"/>
    </source>
</evidence>
<reference evidence="8" key="1">
    <citation type="submission" date="2018-11" db="EMBL/GenBank/DDBJ databases">
        <title>Chitinophaga lutea sp.nov., isolate from arsenic contaminated soil.</title>
        <authorList>
            <person name="Zong Y."/>
        </authorList>
    </citation>
    <scope>NUCLEOTIDE SEQUENCE [LARGE SCALE GENOMIC DNA]</scope>
    <source>
        <strain evidence="8">YLT18</strain>
    </source>
</reference>
<feature type="transmembrane region" description="Helical" evidence="6">
    <location>
        <begin position="227"/>
        <end position="246"/>
    </location>
</feature>
<comment type="subcellular location">
    <subcellularLocation>
        <location evidence="1">Cell membrane</location>
        <topology evidence="1">Multi-pass membrane protein</topology>
    </subcellularLocation>
</comment>
<dbReference type="Proteomes" id="UP000279089">
    <property type="component" value="Unassembled WGS sequence"/>
</dbReference>
<keyword evidence="4 6" id="KW-1133">Transmembrane helix</keyword>
<dbReference type="OrthoDB" id="1121314at2"/>
<dbReference type="InterPro" id="IPR022791">
    <property type="entry name" value="L-PG_synthase/AglD"/>
</dbReference>
<proteinExistence type="predicted"/>
<evidence type="ECO:0000313" key="7">
    <source>
        <dbReference type="EMBL" id="RPD38752.1"/>
    </source>
</evidence>
<feature type="transmembrane region" description="Helical" evidence="6">
    <location>
        <begin position="352"/>
        <end position="380"/>
    </location>
</feature>
<name>A0A3N4M633_9BACT</name>
<dbReference type="Pfam" id="PF03706">
    <property type="entry name" value="LPG_synthase_TM"/>
    <property type="match status" value="1"/>
</dbReference>
<comment type="caution">
    <text evidence="7">The sequence shown here is derived from an EMBL/GenBank/DDBJ whole genome shotgun (WGS) entry which is preliminary data.</text>
</comment>
<keyword evidence="5 6" id="KW-0472">Membrane</keyword>
<dbReference type="GO" id="GO:0005886">
    <property type="term" value="C:plasma membrane"/>
    <property type="evidence" value="ECO:0007669"/>
    <property type="project" value="UniProtKB-SubCell"/>
</dbReference>
<gene>
    <name evidence="7" type="ORF">EG028_23900</name>
</gene>
<feature type="transmembrane region" description="Helical" evidence="6">
    <location>
        <begin position="180"/>
        <end position="207"/>
    </location>
</feature>
<dbReference type="EMBL" id="RMBX01000014">
    <property type="protein sequence ID" value="RPD38752.1"/>
    <property type="molecule type" value="Genomic_DNA"/>
</dbReference>